<sequence>MIYSIDLHGFSVEEATSRILLALQYAEEQDYDYLDIITGHGTGAMKVTVENLLNEENYDYSIIRDGCYRVIIYDTYW</sequence>
<reference evidence="2" key="1">
    <citation type="submission" date="2021-06" db="EMBL/GenBank/DDBJ databases">
        <title>Novel Mycoplasma species detected in California sea lions (Zalophus californianus) from the USA.</title>
        <authorList>
            <person name="Volokhov D.V."/>
            <person name="Furtak V.A."/>
            <person name="Zagorodnyaya T.A."/>
        </authorList>
    </citation>
    <scope>NUCLEOTIDE SEQUENCE [LARGE SCALE GENOMIC DNA]</scope>
    <source>
        <strain evidence="2">CSL 4779</strain>
    </source>
</reference>
<name>A0ABS6DSA4_9MOLU</name>
<dbReference type="SMART" id="SM00463">
    <property type="entry name" value="SMR"/>
    <property type="match status" value="1"/>
</dbReference>
<dbReference type="Pfam" id="PF01713">
    <property type="entry name" value="Smr"/>
    <property type="match status" value="1"/>
</dbReference>
<feature type="domain" description="Smr" evidence="1">
    <location>
        <begin position="5"/>
        <end position="73"/>
    </location>
</feature>
<organism evidence="2 3">
    <name type="scientific">Mycoplasma zalophidermidis</name>
    <dbReference type="NCBI Taxonomy" id="398174"/>
    <lineage>
        <taxon>Bacteria</taxon>
        <taxon>Bacillati</taxon>
        <taxon>Mycoplasmatota</taxon>
        <taxon>Mollicutes</taxon>
        <taxon>Mycoplasmataceae</taxon>
        <taxon>Mycoplasma</taxon>
    </lineage>
</organism>
<gene>
    <name evidence="2" type="ORF">KQ878_03320</name>
</gene>
<dbReference type="RefSeq" id="WP_216505405.1">
    <property type="nucleotide sequence ID" value="NZ_JAHMHJ010000002.1"/>
</dbReference>
<evidence type="ECO:0000313" key="3">
    <source>
        <dbReference type="Proteomes" id="UP000812267"/>
    </source>
</evidence>
<dbReference type="InterPro" id="IPR002625">
    <property type="entry name" value="Smr_dom"/>
</dbReference>
<evidence type="ECO:0000313" key="2">
    <source>
        <dbReference type="EMBL" id="MBU4693897.1"/>
    </source>
</evidence>
<dbReference type="EMBL" id="JAHMHK010000006">
    <property type="protein sequence ID" value="MBU4693897.1"/>
    <property type="molecule type" value="Genomic_DNA"/>
</dbReference>
<comment type="caution">
    <text evidence="2">The sequence shown here is derived from an EMBL/GenBank/DDBJ whole genome shotgun (WGS) entry which is preliminary data.</text>
</comment>
<accession>A0ABS6DSA4</accession>
<protein>
    <submittedName>
        <fullName evidence="2">Smr/MutS family protein</fullName>
    </submittedName>
</protein>
<evidence type="ECO:0000259" key="1">
    <source>
        <dbReference type="PROSITE" id="PS50828"/>
    </source>
</evidence>
<dbReference type="PROSITE" id="PS50828">
    <property type="entry name" value="SMR"/>
    <property type="match status" value="1"/>
</dbReference>
<proteinExistence type="predicted"/>
<keyword evidence="3" id="KW-1185">Reference proteome</keyword>
<dbReference type="Proteomes" id="UP000812267">
    <property type="component" value="Unassembled WGS sequence"/>
</dbReference>